<dbReference type="Proteomes" id="UP001164737">
    <property type="component" value="Chromosome"/>
</dbReference>
<evidence type="ECO:0000313" key="2">
    <source>
        <dbReference type="EMBL" id="WAH65308.1"/>
    </source>
</evidence>
<dbReference type="AlphaFoldDB" id="A0AA47EVV5"/>
<feature type="signal peptide" evidence="1">
    <location>
        <begin position="1"/>
        <end position="23"/>
    </location>
</feature>
<proteinExistence type="predicted"/>
<gene>
    <name evidence="2" type="ORF">OEG85_04850</name>
</gene>
<name>A0AA47EVV5_9XANT</name>
<protein>
    <recommendedName>
        <fullName evidence="4">Secreted protein</fullName>
    </recommendedName>
</protein>
<feature type="chain" id="PRO_5041253250" description="Secreted protein" evidence="1">
    <location>
        <begin position="24"/>
        <end position="120"/>
    </location>
</feature>
<organism evidence="2 3">
    <name type="scientific">Xanthomonas hortorum</name>
    <dbReference type="NCBI Taxonomy" id="56454"/>
    <lineage>
        <taxon>Bacteria</taxon>
        <taxon>Pseudomonadati</taxon>
        <taxon>Pseudomonadota</taxon>
        <taxon>Gammaproteobacteria</taxon>
        <taxon>Lysobacterales</taxon>
        <taxon>Lysobacteraceae</taxon>
        <taxon>Xanthomonas</taxon>
    </lineage>
</organism>
<dbReference type="RefSeq" id="WP_180314982.1">
    <property type="nucleotide sequence ID" value="NZ_CP107241.1"/>
</dbReference>
<evidence type="ECO:0000256" key="1">
    <source>
        <dbReference type="SAM" id="SignalP"/>
    </source>
</evidence>
<dbReference type="EMBL" id="CP107241">
    <property type="protein sequence ID" value="WAH65308.1"/>
    <property type="molecule type" value="Genomic_DNA"/>
</dbReference>
<sequence>MKKIISSVLVAATTALIFPMAQAVTYQTVTEGYARDIQGTVDATPQCPAGFTPVSGGWNTGDPNSVRFWGRRAENSNLQENMNLGRFAVVGSYPSGNGWRTYGYTNGPVVVNIYTVCASS</sequence>
<reference evidence="2" key="1">
    <citation type="submission" date="2022-10" db="EMBL/GenBank/DDBJ databases">
        <title>Complete genome sequence resource for Xanthomonas hortorum isolated from Greek Oregano.</title>
        <authorList>
            <person name="Gonzalez-Tobon J."/>
            <person name="Helmann T.C."/>
            <person name="Daughtrey M."/>
            <person name="Stodghill P.V."/>
            <person name="Filiatrault M.J."/>
        </authorList>
    </citation>
    <scope>NUCLEOTIDE SEQUENCE</scope>
    <source>
        <strain evidence="2">Oregano 108</strain>
    </source>
</reference>
<evidence type="ECO:0000313" key="3">
    <source>
        <dbReference type="Proteomes" id="UP001164737"/>
    </source>
</evidence>
<accession>A0AA47EVV5</accession>
<keyword evidence="1" id="KW-0732">Signal</keyword>
<evidence type="ECO:0008006" key="4">
    <source>
        <dbReference type="Google" id="ProtNLM"/>
    </source>
</evidence>